<organism evidence="2">
    <name type="scientific">Trypanosoma congolense (strain IL3000)</name>
    <dbReference type="NCBI Taxonomy" id="1068625"/>
    <lineage>
        <taxon>Eukaryota</taxon>
        <taxon>Discoba</taxon>
        <taxon>Euglenozoa</taxon>
        <taxon>Kinetoplastea</taxon>
        <taxon>Metakinetoplastina</taxon>
        <taxon>Trypanosomatida</taxon>
        <taxon>Trypanosomatidae</taxon>
        <taxon>Trypanosoma</taxon>
        <taxon>Nannomonas</taxon>
    </lineage>
</organism>
<accession>G0UZ20</accession>
<evidence type="ECO:0000313" key="2">
    <source>
        <dbReference type="EMBL" id="CCC94639.1"/>
    </source>
</evidence>
<reference evidence="2" key="1">
    <citation type="journal article" date="2012" name="Proc. Natl. Acad. Sci. U.S.A.">
        <title>Antigenic diversity is generated by distinct evolutionary mechanisms in African trypanosome species.</title>
        <authorList>
            <person name="Jackson A.P."/>
            <person name="Berry A."/>
            <person name="Aslett M."/>
            <person name="Allison H.C."/>
            <person name="Burton P."/>
            <person name="Vavrova-Anderson J."/>
            <person name="Brown R."/>
            <person name="Browne H."/>
            <person name="Corton N."/>
            <person name="Hauser H."/>
            <person name="Gamble J."/>
            <person name="Gilderthorp R."/>
            <person name="Marcello L."/>
            <person name="McQuillan J."/>
            <person name="Otto T.D."/>
            <person name="Quail M.A."/>
            <person name="Sanders M.J."/>
            <person name="van Tonder A."/>
            <person name="Ginger M.L."/>
            <person name="Field M.C."/>
            <person name="Barry J.D."/>
            <person name="Hertz-Fowler C."/>
            <person name="Berriman M."/>
        </authorList>
    </citation>
    <scope>NUCLEOTIDE SEQUENCE</scope>
    <source>
        <strain evidence="2">IL3000</strain>
    </source>
</reference>
<sequence length="658" mass="73626">MYRCLSCCWLLMSLSLGEVSDAIASLAEGCTMDDLSSLAQQCETHLANVEGIIDAVENTLRTSQGAQRLVLWFFIDRLAKQHVIFLDSLRPRLRNLALTSAPPAGGPEWADFKDLLKSSIAVIFGAPLVSLILLDIDADTQKEAARSDSNASARSRGVVALHSNSLRTAGAFSTKAVMTGRPVGAKHVLQVKTIDSHLAMTMASSYAPARPQEITVPEIHPDADAPHGYVQALPVDYWKNYQNTRRKRLREIMERNRDEMDRRQEQEMLNSVRGVKNENGRVPDFSDVVMPLEFPRDEHGVKRGYFPLGVRFIREAVRSCGGAVELDVLVNRLSTMANKEVVAEFGDVREFILIHRPTFCVTNEKDRLIVRLTGDDSTDPTWESMQCPLCSKVLRGRNLARHINCRLCVTTQIALGLHGEVRSPISELAFVAKSIIDRASTFDDWDLEWFSQCIEQAAQCRRFKLSSQAKFAPILKAVRVVRNRWLTRKGVSEVADVVVDPGDAAFVNLFRVIGRNVNRLPIPWIDMGDVVDMCSRFSDEVLVAFNPPPRPADPRISLNNEYPGFLLCESEVDDEDEPSDAEEAFSDDEAPTFVFAPPVDLAETLMTAGFERDTKRLQHRMRTAPPLVLQRVLQGDRSQTQREIYTDAMASNSYSSFA</sequence>
<dbReference type="EMBL" id="HE575324">
    <property type="protein sequence ID" value="CCC94639.1"/>
    <property type="molecule type" value="Genomic_DNA"/>
</dbReference>
<feature type="signal peptide" evidence="1">
    <location>
        <begin position="1"/>
        <end position="22"/>
    </location>
</feature>
<feature type="chain" id="PRO_5003410824" description="UBA domain-containing protein" evidence="1">
    <location>
        <begin position="23"/>
        <end position="658"/>
    </location>
</feature>
<dbReference type="VEuPathDB" id="TriTrypDB:TcIL3000.11.190"/>
<keyword evidence="1" id="KW-0732">Signal</keyword>
<dbReference type="AlphaFoldDB" id="G0UZ20"/>
<name>G0UZ20_TRYCI</name>
<protein>
    <recommendedName>
        <fullName evidence="3">UBA domain-containing protein</fullName>
    </recommendedName>
</protein>
<evidence type="ECO:0000256" key="1">
    <source>
        <dbReference type="SAM" id="SignalP"/>
    </source>
</evidence>
<evidence type="ECO:0008006" key="3">
    <source>
        <dbReference type="Google" id="ProtNLM"/>
    </source>
</evidence>
<proteinExistence type="predicted"/>
<gene>
    <name evidence="2" type="ORF">TCIL3000_11_190</name>
</gene>